<evidence type="ECO:0000259" key="1">
    <source>
        <dbReference type="Pfam" id="PF01551"/>
    </source>
</evidence>
<evidence type="ECO:0000313" key="2">
    <source>
        <dbReference type="EMBL" id="AOM76756.1"/>
    </source>
</evidence>
<protein>
    <submittedName>
        <fullName evidence="2">Peptidase M23</fullName>
    </submittedName>
</protein>
<evidence type="ECO:0000313" key="3">
    <source>
        <dbReference type="Proteomes" id="UP000094313"/>
    </source>
</evidence>
<dbReference type="RefSeq" id="WP_069378449.1">
    <property type="nucleotide sequence ID" value="NZ_CP017141.1"/>
</dbReference>
<dbReference type="InterPro" id="IPR016047">
    <property type="entry name" value="M23ase_b-sheet_dom"/>
</dbReference>
<dbReference type="Pfam" id="PF01551">
    <property type="entry name" value="Peptidase_M23"/>
    <property type="match status" value="1"/>
</dbReference>
<organism evidence="2 3">
    <name type="scientific">Pedobacter steynii</name>
    <dbReference type="NCBI Taxonomy" id="430522"/>
    <lineage>
        <taxon>Bacteria</taxon>
        <taxon>Pseudomonadati</taxon>
        <taxon>Bacteroidota</taxon>
        <taxon>Sphingobacteriia</taxon>
        <taxon>Sphingobacteriales</taxon>
        <taxon>Sphingobacteriaceae</taxon>
        <taxon>Pedobacter</taxon>
    </lineage>
</organism>
<reference evidence="2 3" key="1">
    <citation type="submission" date="2016-08" db="EMBL/GenBank/DDBJ databases">
        <authorList>
            <person name="Seilhamer J.J."/>
        </authorList>
    </citation>
    <scope>NUCLEOTIDE SEQUENCE [LARGE SCALE GENOMIC DNA]</scope>
    <source>
        <strain evidence="2 3">DX4</strain>
    </source>
</reference>
<dbReference type="AlphaFoldDB" id="A0A1D7QDI5"/>
<dbReference type="PANTHER" id="PTHR21666:SF270">
    <property type="entry name" value="MUREIN HYDROLASE ACTIVATOR ENVC"/>
    <property type="match status" value="1"/>
</dbReference>
<dbReference type="GO" id="GO:0004222">
    <property type="term" value="F:metalloendopeptidase activity"/>
    <property type="evidence" value="ECO:0007669"/>
    <property type="project" value="TreeGrafter"/>
</dbReference>
<dbReference type="OrthoDB" id="9801052at2"/>
<feature type="domain" description="M23ase beta-sheet core" evidence="1">
    <location>
        <begin position="96"/>
        <end position="194"/>
    </location>
</feature>
<name>A0A1D7QDI5_9SPHI</name>
<sequence length="235" mass="26419">MQVTGQAETQLNLEGIVIGKVVDFDPESDQLYTFDLTANNKTITLEILENTSTFSTWVEDELSAHHARYGIGGYDEHRTIYARSQHFDTAEEPRRLHLGIDIWGPAGTPVYNFHDAVVHSFKFNDQYGDYGATIILKYHINGQVFHALYGHLSLDSLQGLEEGQHIPGGKAFASFGIPEENGFWPPHLHFQLIFNMYAFKGDYPGVCQYAKKAAFLNNSPDPSPILKHTFKSALI</sequence>
<dbReference type="InterPro" id="IPR050570">
    <property type="entry name" value="Cell_wall_metabolism_enzyme"/>
</dbReference>
<dbReference type="InterPro" id="IPR011055">
    <property type="entry name" value="Dup_hybrid_motif"/>
</dbReference>
<dbReference type="Proteomes" id="UP000094313">
    <property type="component" value="Chromosome"/>
</dbReference>
<gene>
    <name evidence="2" type="ORF">BFS30_06015</name>
</gene>
<dbReference type="CDD" id="cd12797">
    <property type="entry name" value="M23_peptidase"/>
    <property type="match status" value="1"/>
</dbReference>
<keyword evidence="3" id="KW-1185">Reference proteome</keyword>
<dbReference type="PANTHER" id="PTHR21666">
    <property type="entry name" value="PEPTIDASE-RELATED"/>
    <property type="match status" value="1"/>
</dbReference>
<dbReference type="EMBL" id="CP017141">
    <property type="protein sequence ID" value="AOM76756.1"/>
    <property type="molecule type" value="Genomic_DNA"/>
</dbReference>
<proteinExistence type="predicted"/>
<dbReference type="SUPFAM" id="SSF51261">
    <property type="entry name" value="Duplicated hybrid motif"/>
    <property type="match status" value="1"/>
</dbReference>
<dbReference type="Gene3D" id="2.70.70.10">
    <property type="entry name" value="Glucose Permease (Domain IIA)"/>
    <property type="match status" value="1"/>
</dbReference>
<accession>A0A1D7QDI5</accession>
<dbReference type="KEGG" id="psty:BFS30_06015"/>